<feature type="region of interest" description="Disordered" evidence="2">
    <location>
        <begin position="1"/>
        <end position="39"/>
    </location>
</feature>
<organism evidence="6 7">
    <name type="scientific">Pichia kudriavzevii</name>
    <name type="common">Yeast</name>
    <name type="synonym">Issatchenkia orientalis</name>
    <dbReference type="NCBI Taxonomy" id="4909"/>
    <lineage>
        <taxon>Eukaryota</taxon>
        <taxon>Fungi</taxon>
        <taxon>Dikarya</taxon>
        <taxon>Ascomycota</taxon>
        <taxon>Saccharomycotina</taxon>
        <taxon>Pichiomycetes</taxon>
        <taxon>Pichiales</taxon>
        <taxon>Pichiaceae</taxon>
        <taxon>Pichia</taxon>
    </lineage>
</organism>
<evidence type="ECO:0000313" key="6">
    <source>
        <dbReference type="EMBL" id="KGK36540.1"/>
    </source>
</evidence>
<dbReference type="SUPFAM" id="SSF47672">
    <property type="entry name" value="Transferrin receptor-like dimerisation domain"/>
    <property type="match status" value="1"/>
</dbReference>
<dbReference type="Gene3D" id="3.40.630.10">
    <property type="entry name" value="Zn peptidases"/>
    <property type="match status" value="1"/>
</dbReference>
<dbReference type="SUPFAM" id="SSF53187">
    <property type="entry name" value="Zn-dependent exopeptidases"/>
    <property type="match status" value="1"/>
</dbReference>
<protein>
    <recommendedName>
        <fullName evidence="8">Transferrin receptor-like dimerisation domain-containing protein</fullName>
    </recommendedName>
</protein>
<dbReference type="Pfam" id="PF04253">
    <property type="entry name" value="TFR_dimer"/>
    <property type="match status" value="1"/>
</dbReference>
<dbReference type="Gene3D" id="1.20.930.40">
    <property type="entry name" value="Transferrin receptor-like, dimerisation domain"/>
    <property type="match status" value="1"/>
</dbReference>
<feature type="transmembrane region" description="Helical" evidence="3">
    <location>
        <begin position="123"/>
        <end position="141"/>
    </location>
</feature>
<gene>
    <name evidence="6" type="ORF">JL09_g4304</name>
</gene>
<dbReference type="Gene3D" id="3.50.30.30">
    <property type="match status" value="1"/>
</dbReference>
<evidence type="ECO:0000256" key="1">
    <source>
        <dbReference type="ARBA" id="ARBA00005634"/>
    </source>
</evidence>
<dbReference type="Pfam" id="PF04389">
    <property type="entry name" value="Peptidase_M28"/>
    <property type="match status" value="1"/>
</dbReference>
<evidence type="ECO:0000259" key="5">
    <source>
        <dbReference type="Pfam" id="PF04389"/>
    </source>
</evidence>
<feature type="compositionally biased region" description="Low complexity" evidence="2">
    <location>
        <begin position="14"/>
        <end position="27"/>
    </location>
</feature>
<dbReference type="VEuPathDB" id="FungiDB:C5L36_0B02930"/>
<comment type="similarity">
    <text evidence="1">Belongs to the peptidase M28 family. M28B subfamily.</text>
</comment>
<evidence type="ECO:0000259" key="4">
    <source>
        <dbReference type="Pfam" id="PF04253"/>
    </source>
</evidence>
<dbReference type="InterPro" id="IPR007365">
    <property type="entry name" value="TFR-like_dimer_dom"/>
</dbReference>
<evidence type="ECO:0000256" key="3">
    <source>
        <dbReference type="SAM" id="Phobius"/>
    </source>
</evidence>
<keyword evidence="3" id="KW-0472">Membrane</keyword>
<evidence type="ECO:0008006" key="8">
    <source>
        <dbReference type="Google" id="ProtNLM"/>
    </source>
</evidence>
<dbReference type="EMBL" id="JQFK01000064">
    <property type="protein sequence ID" value="KGK36540.1"/>
    <property type="molecule type" value="Genomic_DNA"/>
</dbReference>
<dbReference type="InterPro" id="IPR046450">
    <property type="entry name" value="PA_dom_sf"/>
</dbReference>
<dbReference type="PANTHER" id="PTHR10404:SF72">
    <property type="entry name" value="ZINC METALLOPROTEASE TRE2-RELATED"/>
    <property type="match status" value="1"/>
</dbReference>
<keyword evidence="3" id="KW-1133">Transmembrane helix</keyword>
<dbReference type="InterPro" id="IPR036757">
    <property type="entry name" value="TFR-like_dimer_dom_sf"/>
</dbReference>
<dbReference type="AlphaFoldDB" id="A0A099NVA4"/>
<comment type="caution">
    <text evidence="6">The sequence shown here is derived from an EMBL/GenBank/DDBJ whole genome shotgun (WGS) entry which is preliminary data.</text>
</comment>
<dbReference type="eggNOG" id="KOG2195">
    <property type="taxonomic scope" value="Eukaryota"/>
</dbReference>
<dbReference type="InterPro" id="IPR007484">
    <property type="entry name" value="Peptidase_M28"/>
</dbReference>
<dbReference type="HOGENOM" id="CLU_005688_1_1_1"/>
<proteinExistence type="inferred from homology"/>
<feature type="domain" description="Transferrin receptor-like dimerisation" evidence="4">
    <location>
        <begin position="708"/>
        <end position="844"/>
    </location>
</feature>
<keyword evidence="3" id="KW-0812">Transmembrane</keyword>
<accession>A0A099NVA4</accession>
<name>A0A099NVA4_PICKU</name>
<sequence length="846" mass="95980">MTSSKYTRLPVEDSGSYSPPSSSFSQSETQMGDNAILDSEEPLDLPPAYESPSFIEFEIENENTDENMGFRAKAGKFMESFNSRVVRPISKTLDPVYQLYCYANARFEYMISKMGNPLIAKRMIYIVFVSIILYTVSLSGLSSDGVVGSHSDFSDQSKLLEFIELSVDPRRLEENLEYLSSMPHLSGTSGDMALARYFEELVLRSKLEINPDVAFDTYTNYPLEPKVLLFSGNGDEVLVECDLVETLEDHLESSIHKLAFNPGSKDMNSRGKLIYANYGTLQDYKILQERSIAINGSVLIIKYGGMYPAYKKLEYAQERGAIGVLFISDPQMKEYYNLESLQREPVAFTNKMPGNMLSPGIHSGSPVEHVGDLNSRLQEARVVPSIPSLPIKWKDFITIMDKLSNQGARIEGWDIEIEGKPIQIWTGGDDEVLLQNSLIQRPYKESWNIIGKLKGMEQDTFSIVIGASRDTMCYGAVESSGSAILLELMNIFSAMSSSLSWSPLRTIYFVSYGGSKYNLAGSTHFAMKNQDLFKRDVYTFIDLDDIIQGDNLEIIADPLFLNLVKDAIDKMAEANSTTPHFNYNSLEVFPYQLNSLSNSYPNVEHHNVAGISMKLKNSGNLKNQNTVQKFNIPQYSKNSCLDTFDNFRNRRIDPDMSKHAFMTKLIALVAVKLVETPILPYDLRAMWNNMKTNYLNVKEYSKSRGYDLSFDSIDKALNEILEIAQQNEAFVNTWNDICDDGHGSEPNLLTVNRWDWNAKLLLMTKVMIYMDGSYEHPFNYNLIYGLEEEPELRYFNDGEGFDDSIEMKNMFPGIWDAINKGAWDEAQFQINKVGEALNHCIKLFQY</sequence>
<dbReference type="SUPFAM" id="SSF52025">
    <property type="entry name" value="PA domain"/>
    <property type="match status" value="1"/>
</dbReference>
<evidence type="ECO:0000256" key="2">
    <source>
        <dbReference type="SAM" id="MobiDB-lite"/>
    </source>
</evidence>
<dbReference type="PANTHER" id="PTHR10404">
    <property type="entry name" value="N-ACETYLATED-ALPHA-LINKED ACIDIC DIPEPTIDASE"/>
    <property type="match status" value="1"/>
</dbReference>
<reference evidence="7" key="1">
    <citation type="journal article" date="2014" name="Microb. Cell Fact.">
        <title>Exploiting Issatchenkia orientalis SD108 for succinic acid production.</title>
        <authorList>
            <person name="Xiao H."/>
            <person name="Shao Z."/>
            <person name="Jiang Y."/>
            <person name="Dole S."/>
            <person name="Zhao H."/>
        </authorList>
    </citation>
    <scope>NUCLEOTIDE SEQUENCE [LARGE SCALE GENOMIC DNA]</scope>
    <source>
        <strain evidence="7">SD108</strain>
    </source>
</reference>
<evidence type="ECO:0000313" key="7">
    <source>
        <dbReference type="Proteomes" id="UP000029867"/>
    </source>
</evidence>
<dbReference type="Proteomes" id="UP000029867">
    <property type="component" value="Unassembled WGS sequence"/>
</dbReference>
<feature type="domain" description="Peptidase M28" evidence="5">
    <location>
        <begin position="448"/>
        <end position="579"/>
    </location>
</feature>
<dbReference type="InterPro" id="IPR039373">
    <property type="entry name" value="Peptidase_M28B"/>
</dbReference>
<dbReference type="GO" id="GO:0004180">
    <property type="term" value="F:carboxypeptidase activity"/>
    <property type="evidence" value="ECO:0007669"/>
    <property type="project" value="TreeGrafter"/>
</dbReference>